<dbReference type="Pfam" id="PF07635">
    <property type="entry name" value="PSCyt1"/>
    <property type="match status" value="1"/>
</dbReference>
<dbReference type="AlphaFoldDB" id="L7CN95"/>
<dbReference type="PATRIC" id="fig|993516.3.peg.191"/>
<feature type="domain" description="DUF1553" evidence="4">
    <location>
        <begin position="531"/>
        <end position="795"/>
    </location>
</feature>
<sequence>MVSAAASPISLGFSVFTLLLASVLPSNADEVSFQEDVRPILSNHCFACHGPDENNNAAGFRLDIEGEADLDEVLVRIESEDPDSIMPPPDMHKPLKPEQITILKQWIEQGAPYETHWAFVSPSKPPLPDLVHDEWDAPIDRFVRFKMESKGLTPRPRADRRTLIRRLSLDLTGLPPTAEEIDAFLNDDSETAYQDLVDRIIAKPAFGEHMARYWLDLVRFADTNGMHHDHYREMTPYRDWVIRAFNENLPFDQFIVDQIAGDLHPDPSVDQLTASGFNRLHLIIDRGTALPEESFVKNVVDRVSAVGTAFMGLTLQCAVCHDHKYDPISQKDFYSLYAFFNNFDGGPETGGRRGTDFQRGLQQPYIEFPTEEQSQTLTRLSAEIARLQTEAKDLQPKPEPDKKAVSVAEKETSDKKVGPRSSDATPDASKLHPPSGRVERSEGRAEPQTSPEQRKQKLQQVQAAIAKLNQERDSVLVNVPATLVMKERTEFRPAHILIRGAYDAPGEVVTRNTPSFLPPLPGADDPDTPKTRMDLAQWMVDPTNPLTARVAVNRFWQQLFGVGLVKTSEDFGAQGQLPSHPQLLDHLAIEFIDSGWDVQGLMRSTVNTETYQQSSIAPQESFVVDPQNRLLARGSRYRLDAEVIRDQVLSVCGLLSPTMYGKSVKPPQPEGLWKIVAMPTSYPNSYVPDSGEKAVRRSVYTFWKRGLPPPQMTIFDAPNRDSCIARRERTNTPLQALMLMNEPQFFSASTTLAKRLLDDETLNAEDGGHQKRLAAAYETITSRPPTDAALESLSRSLETFQSLYESQPGQATALVQRCTDPVVQSVTSAPDQVRLAAWTMVIHSILNLDCVRTRE</sequence>
<dbReference type="InterPro" id="IPR022655">
    <property type="entry name" value="DUF1553"/>
</dbReference>
<feature type="chain" id="PRO_5003972688" evidence="2">
    <location>
        <begin position="29"/>
        <end position="855"/>
    </location>
</feature>
<reference evidence="6 7" key="1">
    <citation type="journal article" date="2013" name="Mar. Genomics">
        <title>Expression of sulfatases in Rhodopirellula baltica and the diversity of sulfatases in the genus Rhodopirellula.</title>
        <authorList>
            <person name="Wegner C.E."/>
            <person name="Richter-Heitmann T."/>
            <person name="Klindworth A."/>
            <person name="Klockow C."/>
            <person name="Richter M."/>
            <person name="Achstetter T."/>
            <person name="Glockner F.O."/>
            <person name="Harder J."/>
        </authorList>
    </citation>
    <scope>NUCLEOTIDE SEQUENCE [LARGE SCALE GENOMIC DNA]</scope>
    <source>
        <strain evidence="6 7">SWK14</strain>
    </source>
</reference>
<dbReference type="GO" id="GO:0009055">
    <property type="term" value="F:electron transfer activity"/>
    <property type="evidence" value="ECO:0007669"/>
    <property type="project" value="InterPro"/>
</dbReference>
<proteinExistence type="predicted"/>
<accession>L7CN95</accession>
<name>L7CN95_RHOBT</name>
<dbReference type="InterPro" id="IPR011444">
    <property type="entry name" value="DUF1549"/>
</dbReference>
<evidence type="ECO:0000259" key="5">
    <source>
        <dbReference type="Pfam" id="PF07635"/>
    </source>
</evidence>
<dbReference type="PANTHER" id="PTHR35889">
    <property type="entry name" value="CYCLOINULO-OLIGOSACCHARIDE FRUCTANOTRANSFERASE-RELATED"/>
    <property type="match status" value="1"/>
</dbReference>
<feature type="domain" description="DUF1549" evidence="3">
    <location>
        <begin position="138"/>
        <end position="343"/>
    </location>
</feature>
<dbReference type="InterPro" id="IPR036909">
    <property type="entry name" value="Cyt_c-like_dom_sf"/>
</dbReference>
<feature type="compositionally biased region" description="Basic and acidic residues" evidence="1">
    <location>
        <begin position="389"/>
        <end position="417"/>
    </location>
</feature>
<comment type="caution">
    <text evidence="6">The sequence shown here is derived from an EMBL/GenBank/DDBJ whole genome shotgun (WGS) entry which is preliminary data.</text>
</comment>
<dbReference type="InterPro" id="IPR011429">
    <property type="entry name" value="Cyt_c_Planctomycete-type"/>
</dbReference>
<feature type="domain" description="Cytochrome C Planctomycete-type" evidence="5">
    <location>
        <begin position="45"/>
        <end position="90"/>
    </location>
</feature>
<dbReference type="Pfam" id="PF07583">
    <property type="entry name" value="PSCyt2"/>
    <property type="match status" value="1"/>
</dbReference>
<evidence type="ECO:0000313" key="7">
    <source>
        <dbReference type="Proteomes" id="UP000010959"/>
    </source>
</evidence>
<gene>
    <name evidence="6" type="ORF">RBSWK_00176</name>
</gene>
<dbReference type="PANTHER" id="PTHR35889:SF3">
    <property type="entry name" value="F-BOX DOMAIN-CONTAINING PROTEIN"/>
    <property type="match status" value="1"/>
</dbReference>
<dbReference type="EMBL" id="AMWG01000006">
    <property type="protein sequence ID" value="ELP35769.1"/>
    <property type="molecule type" value="Genomic_DNA"/>
</dbReference>
<feature type="region of interest" description="Disordered" evidence="1">
    <location>
        <begin position="389"/>
        <end position="459"/>
    </location>
</feature>
<evidence type="ECO:0000313" key="6">
    <source>
        <dbReference type="EMBL" id="ELP35769.1"/>
    </source>
</evidence>
<evidence type="ECO:0000259" key="4">
    <source>
        <dbReference type="Pfam" id="PF07587"/>
    </source>
</evidence>
<dbReference type="SUPFAM" id="SSF46626">
    <property type="entry name" value="Cytochrome c"/>
    <property type="match status" value="1"/>
</dbReference>
<evidence type="ECO:0000256" key="2">
    <source>
        <dbReference type="SAM" id="SignalP"/>
    </source>
</evidence>
<evidence type="ECO:0000256" key="1">
    <source>
        <dbReference type="SAM" id="MobiDB-lite"/>
    </source>
</evidence>
<feature type="signal peptide" evidence="2">
    <location>
        <begin position="1"/>
        <end position="28"/>
    </location>
</feature>
<dbReference type="GO" id="GO:0020037">
    <property type="term" value="F:heme binding"/>
    <property type="evidence" value="ECO:0007669"/>
    <property type="project" value="InterPro"/>
</dbReference>
<protein>
    <submittedName>
        <fullName evidence="6">Protein containing planctomycete cytochrome C domain protein</fullName>
    </submittedName>
</protein>
<dbReference type="RefSeq" id="WP_007335582.1">
    <property type="nucleotide sequence ID" value="NZ_AMWG01000006.1"/>
</dbReference>
<dbReference type="Pfam" id="PF07587">
    <property type="entry name" value="PSD1"/>
    <property type="match status" value="1"/>
</dbReference>
<dbReference type="Proteomes" id="UP000010959">
    <property type="component" value="Unassembled WGS sequence"/>
</dbReference>
<keyword evidence="2" id="KW-0732">Signal</keyword>
<organism evidence="6 7">
    <name type="scientific">Rhodopirellula baltica SWK14</name>
    <dbReference type="NCBI Taxonomy" id="993516"/>
    <lineage>
        <taxon>Bacteria</taxon>
        <taxon>Pseudomonadati</taxon>
        <taxon>Planctomycetota</taxon>
        <taxon>Planctomycetia</taxon>
        <taxon>Pirellulales</taxon>
        <taxon>Pirellulaceae</taxon>
        <taxon>Rhodopirellula</taxon>
    </lineage>
</organism>
<evidence type="ECO:0000259" key="3">
    <source>
        <dbReference type="Pfam" id="PF07583"/>
    </source>
</evidence>